<feature type="region of interest" description="Disordered" evidence="1">
    <location>
        <begin position="40"/>
        <end position="76"/>
    </location>
</feature>
<name>A0A8T2BMF3_9BRAS</name>
<dbReference type="Proteomes" id="UP000694240">
    <property type="component" value="Chromosome 7"/>
</dbReference>
<evidence type="ECO:0000313" key="3">
    <source>
        <dbReference type="Proteomes" id="UP000694240"/>
    </source>
</evidence>
<protein>
    <submittedName>
        <fullName evidence="2">Uncharacterized protein</fullName>
    </submittedName>
</protein>
<dbReference type="AlphaFoldDB" id="A0A8T2BMF3"/>
<accession>A0A8T2BMF3</accession>
<dbReference type="EMBL" id="JAEFBK010000007">
    <property type="protein sequence ID" value="KAG7586214.1"/>
    <property type="molecule type" value="Genomic_DNA"/>
</dbReference>
<evidence type="ECO:0000256" key="1">
    <source>
        <dbReference type="SAM" id="MobiDB-lite"/>
    </source>
</evidence>
<reference evidence="2 3" key="1">
    <citation type="submission" date="2020-12" db="EMBL/GenBank/DDBJ databases">
        <title>Concerted genomic and epigenomic changes stabilize Arabidopsis allopolyploids.</title>
        <authorList>
            <person name="Chen Z."/>
        </authorList>
    </citation>
    <scope>NUCLEOTIDE SEQUENCE [LARGE SCALE GENOMIC DNA]</scope>
    <source>
        <strain evidence="2">Allo738</strain>
        <tissue evidence="2">Leaf</tissue>
    </source>
</reference>
<evidence type="ECO:0000313" key="2">
    <source>
        <dbReference type="EMBL" id="KAG7586214.1"/>
    </source>
</evidence>
<comment type="caution">
    <text evidence="2">The sequence shown here is derived from an EMBL/GenBank/DDBJ whole genome shotgun (WGS) entry which is preliminary data.</text>
</comment>
<keyword evidence="3" id="KW-1185">Reference proteome</keyword>
<proteinExistence type="predicted"/>
<organism evidence="2 3">
    <name type="scientific">Arabidopsis thaliana x Arabidopsis arenosa</name>
    <dbReference type="NCBI Taxonomy" id="1240361"/>
    <lineage>
        <taxon>Eukaryota</taxon>
        <taxon>Viridiplantae</taxon>
        <taxon>Streptophyta</taxon>
        <taxon>Embryophyta</taxon>
        <taxon>Tracheophyta</taxon>
        <taxon>Spermatophyta</taxon>
        <taxon>Magnoliopsida</taxon>
        <taxon>eudicotyledons</taxon>
        <taxon>Gunneridae</taxon>
        <taxon>Pentapetalae</taxon>
        <taxon>rosids</taxon>
        <taxon>malvids</taxon>
        <taxon>Brassicales</taxon>
        <taxon>Brassicaceae</taxon>
        <taxon>Camelineae</taxon>
        <taxon>Arabidopsis</taxon>
    </lineage>
</organism>
<sequence length="76" mass="8001">MFDKLITGVAGGITGGIIGTVDGFAKGVGVWPNNYQSTGRVFEEHNKTRPSNHGNGNGGAVKPCENSGGRRQKDRE</sequence>
<gene>
    <name evidence="2" type="ORF">ISN45_Aa02g015370</name>
</gene>